<dbReference type="Pfam" id="PF05545">
    <property type="entry name" value="FixQ"/>
    <property type="match status" value="1"/>
</dbReference>
<dbReference type="EMBL" id="JAAEDM010000073">
    <property type="protein sequence ID" value="MBR0673469.1"/>
    <property type="molecule type" value="Genomic_DNA"/>
</dbReference>
<evidence type="ECO:0000256" key="1">
    <source>
        <dbReference type="SAM" id="Phobius"/>
    </source>
</evidence>
<sequence>MIDTLPLFRTLWVVWFFVLFLGMLWFVLRPSKKTYYEAQADIPLRDREGPARGTR</sequence>
<keyword evidence="1" id="KW-0472">Membrane</keyword>
<evidence type="ECO:0000313" key="3">
    <source>
        <dbReference type="Proteomes" id="UP001138751"/>
    </source>
</evidence>
<organism evidence="2 3">
    <name type="scientific">Neoroseomonas soli</name>
    <dbReference type="NCBI Taxonomy" id="1081025"/>
    <lineage>
        <taxon>Bacteria</taxon>
        <taxon>Pseudomonadati</taxon>
        <taxon>Pseudomonadota</taxon>
        <taxon>Alphaproteobacteria</taxon>
        <taxon>Acetobacterales</taxon>
        <taxon>Acetobacteraceae</taxon>
        <taxon>Neoroseomonas</taxon>
    </lineage>
</organism>
<reference evidence="2" key="2">
    <citation type="journal article" date="2021" name="Syst. Appl. Microbiol.">
        <title>Roseomonas hellenica sp. nov., isolated from roots of wild-growing Alkanna tinctoria.</title>
        <authorList>
            <person name="Rat A."/>
            <person name="Naranjo H.D."/>
            <person name="Lebbe L."/>
            <person name="Cnockaert M."/>
            <person name="Krigas N."/>
            <person name="Grigoriadou K."/>
            <person name="Maloupa E."/>
            <person name="Willems A."/>
        </authorList>
    </citation>
    <scope>NUCLEOTIDE SEQUENCE</scope>
    <source>
        <strain evidence="2">LMG 31231</strain>
    </source>
</reference>
<dbReference type="Proteomes" id="UP001138751">
    <property type="component" value="Unassembled WGS sequence"/>
</dbReference>
<feature type="transmembrane region" description="Helical" evidence="1">
    <location>
        <begin position="12"/>
        <end position="28"/>
    </location>
</feature>
<protein>
    <submittedName>
        <fullName evidence="2">Cbb3-type cytochrome c oxidase subunit 3</fullName>
    </submittedName>
</protein>
<reference evidence="2" key="1">
    <citation type="submission" date="2020-01" db="EMBL/GenBank/DDBJ databases">
        <authorList>
            <person name="Rat A."/>
        </authorList>
    </citation>
    <scope>NUCLEOTIDE SEQUENCE</scope>
    <source>
        <strain evidence="2">LMG 31231</strain>
    </source>
</reference>
<keyword evidence="3" id="KW-1185">Reference proteome</keyword>
<comment type="caution">
    <text evidence="2">The sequence shown here is derived from an EMBL/GenBank/DDBJ whole genome shotgun (WGS) entry which is preliminary data.</text>
</comment>
<proteinExistence type="predicted"/>
<keyword evidence="1" id="KW-0812">Transmembrane</keyword>
<name>A0A9X9X240_9PROT</name>
<keyword evidence="1" id="KW-1133">Transmembrane helix</keyword>
<accession>A0A9X9X240</accession>
<gene>
    <name evidence="2" type="ORF">GXW76_20010</name>
</gene>
<dbReference type="AlphaFoldDB" id="A0A9X9X240"/>
<dbReference type="InterPro" id="IPR008621">
    <property type="entry name" value="Cbb3-typ_cyt_oxidase_comp"/>
</dbReference>
<evidence type="ECO:0000313" key="2">
    <source>
        <dbReference type="EMBL" id="MBR0673469.1"/>
    </source>
</evidence>